<keyword evidence="6" id="KW-1185">Reference proteome</keyword>
<comment type="caution">
    <text evidence="5">The sequence shown here is derived from an EMBL/GenBank/DDBJ whole genome shotgun (WGS) entry which is preliminary data.</text>
</comment>
<dbReference type="Gene3D" id="3.10.20.90">
    <property type="entry name" value="Phosphatidylinositol 3-kinase Catalytic Subunit, Chain A, domain 1"/>
    <property type="match status" value="2"/>
</dbReference>
<dbReference type="Proteomes" id="UP001412067">
    <property type="component" value="Unassembled WGS sequence"/>
</dbReference>
<name>A0ABR2M2C8_9ASPA</name>
<evidence type="ECO:0000313" key="5">
    <source>
        <dbReference type="EMBL" id="KAK8958184.1"/>
    </source>
</evidence>
<comment type="function">
    <text evidence="4">Ubiquitin-like protein involved in cytoplasm to vacuole transport (Cvt) and autophagic vesicle formation.</text>
</comment>
<protein>
    <recommendedName>
        <fullName evidence="4">Ubiquitin-like protein ATG12</fullName>
    </recommendedName>
</protein>
<sequence>MLIYLRRSFRYVRENCYVPGCWFVGWQPKGAKEVGIQGLLALEMVEMREVETLEGRGVQSSLLHFTACPQRWKSHARLLQNAIRDLMRERELEENLCPAPTFSSRAPHIRIPSRCTITLLPPTSLYYPQKSHRLFQSGIPYSISLNSNSSAAIKGKKPSPVIWIMASESPTSERKVVVHLRATGDAPILKQAKFKARRIHEALSYGESAKRSFCVVATMTNGPAVTTCDRRALRQKEYESAISSGSGGTVFAVSVSKFTRSAVVTWDLRALWLLDRLVDLVEASSYLLNLSFVVSESCRALMICLKAELILLHFRPANFSALTAGTNKFSTVIEFLRRQLHRDTLFLYVNSAFSPNPDELMIDLYNVRAICRCYSSIYFSPHLFLSRARRILGLMESWWSIMHVPWHGDENCTVVKGAELHLAESSISHSNSTPFLLAVVGSCLNVEENLMYINKLQDGNGNGSKRGASNQLAHTQYVLIGSAIEISLPDDF</sequence>
<keyword evidence="2 4" id="KW-0833">Ubl conjugation pathway</keyword>
<dbReference type="EMBL" id="JBBWWR010000012">
    <property type="protein sequence ID" value="KAK8958184.1"/>
    <property type="molecule type" value="Genomic_DNA"/>
</dbReference>
<gene>
    <name evidence="5" type="primary">ATG12</name>
    <name evidence="5" type="ORF">KSP40_PGU019365</name>
</gene>
<dbReference type="PANTHER" id="PTHR13385:SF0">
    <property type="entry name" value="UBIQUITIN-LIKE PROTEIN ATG12"/>
    <property type="match status" value="1"/>
</dbReference>
<keyword evidence="3 4" id="KW-0072">Autophagy</keyword>
<dbReference type="SUPFAM" id="SSF54236">
    <property type="entry name" value="Ubiquitin-like"/>
    <property type="match status" value="1"/>
</dbReference>
<comment type="subunit">
    <text evidence="4">Forms a conjugate with ATG5.</text>
</comment>
<evidence type="ECO:0000256" key="4">
    <source>
        <dbReference type="RuleBase" id="RU361201"/>
    </source>
</evidence>
<evidence type="ECO:0000256" key="2">
    <source>
        <dbReference type="ARBA" id="ARBA00022786"/>
    </source>
</evidence>
<reference evidence="5 6" key="1">
    <citation type="journal article" date="2022" name="Nat. Plants">
        <title>Genomes of leafy and leafless Platanthera orchids illuminate the evolution of mycoheterotrophy.</title>
        <authorList>
            <person name="Li M.H."/>
            <person name="Liu K.W."/>
            <person name="Li Z."/>
            <person name="Lu H.C."/>
            <person name="Ye Q.L."/>
            <person name="Zhang D."/>
            <person name="Wang J.Y."/>
            <person name="Li Y.F."/>
            <person name="Zhong Z.M."/>
            <person name="Liu X."/>
            <person name="Yu X."/>
            <person name="Liu D.K."/>
            <person name="Tu X.D."/>
            <person name="Liu B."/>
            <person name="Hao Y."/>
            <person name="Liao X.Y."/>
            <person name="Jiang Y.T."/>
            <person name="Sun W.H."/>
            <person name="Chen J."/>
            <person name="Chen Y.Q."/>
            <person name="Ai Y."/>
            <person name="Zhai J.W."/>
            <person name="Wu S.S."/>
            <person name="Zhou Z."/>
            <person name="Hsiao Y.Y."/>
            <person name="Wu W.L."/>
            <person name="Chen Y.Y."/>
            <person name="Lin Y.F."/>
            <person name="Hsu J.L."/>
            <person name="Li C.Y."/>
            <person name="Wang Z.W."/>
            <person name="Zhao X."/>
            <person name="Zhong W.Y."/>
            <person name="Ma X.K."/>
            <person name="Ma L."/>
            <person name="Huang J."/>
            <person name="Chen G.Z."/>
            <person name="Huang M.Z."/>
            <person name="Huang L."/>
            <person name="Peng D.H."/>
            <person name="Luo Y.B."/>
            <person name="Zou S.Q."/>
            <person name="Chen S.P."/>
            <person name="Lan S."/>
            <person name="Tsai W.C."/>
            <person name="Van de Peer Y."/>
            <person name="Liu Z.J."/>
        </authorList>
    </citation>
    <scope>NUCLEOTIDE SEQUENCE [LARGE SCALE GENOMIC DNA]</scope>
    <source>
        <strain evidence="5">Lor288</strain>
    </source>
</reference>
<evidence type="ECO:0000256" key="1">
    <source>
        <dbReference type="ARBA" id="ARBA00022499"/>
    </source>
</evidence>
<dbReference type="Pfam" id="PF04110">
    <property type="entry name" value="APG12"/>
    <property type="match status" value="1"/>
</dbReference>
<proteinExistence type="inferred from homology"/>
<keyword evidence="1 4" id="KW-1017">Isopeptide bond</keyword>
<dbReference type="InterPro" id="IPR029071">
    <property type="entry name" value="Ubiquitin-like_domsf"/>
</dbReference>
<organism evidence="5 6">
    <name type="scientific">Platanthera guangdongensis</name>
    <dbReference type="NCBI Taxonomy" id="2320717"/>
    <lineage>
        <taxon>Eukaryota</taxon>
        <taxon>Viridiplantae</taxon>
        <taxon>Streptophyta</taxon>
        <taxon>Embryophyta</taxon>
        <taxon>Tracheophyta</taxon>
        <taxon>Spermatophyta</taxon>
        <taxon>Magnoliopsida</taxon>
        <taxon>Liliopsida</taxon>
        <taxon>Asparagales</taxon>
        <taxon>Orchidaceae</taxon>
        <taxon>Orchidoideae</taxon>
        <taxon>Orchideae</taxon>
        <taxon>Orchidinae</taxon>
        <taxon>Platanthera</taxon>
    </lineage>
</organism>
<comment type="similarity">
    <text evidence="4">Belongs to the ATG12 family.</text>
</comment>
<evidence type="ECO:0000256" key="3">
    <source>
        <dbReference type="ARBA" id="ARBA00023006"/>
    </source>
</evidence>
<accession>A0ABR2M2C8</accession>
<evidence type="ECO:0000313" key="6">
    <source>
        <dbReference type="Proteomes" id="UP001412067"/>
    </source>
</evidence>
<dbReference type="InterPro" id="IPR007242">
    <property type="entry name" value="Atg12"/>
</dbReference>
<dbReference type="PANTHER" id="PTHR13385">
    <property type="entry name" value="AUTOPHAGY PROTEIN 12"/>
    <property type="match status" value="1"/>
</dbReference>